<dbReference type="Pfam" id="PF08541">
    <property type="entry name" value="ACP_syn_III_C"/>
    <property type="match status" value="1"/>
</dbReference>
<evidence type="ECO:0000256" key="2">
    <source>
        <dbReference type="ARBA" id="ARBA00022679"/>
    </source>
</evidence>
<evidence type="ECO:0000259" key="5">
    <source>
        <dbReference type="Pfam" id="PF08545"/>
    </source>
</evidence>
<keyword evidence="8" id="KW-1185">Reference proteome</keyword>
<dbReference type="SUPFAM" id="SSF53901">
    <property type="entry name" value="Thiolase-like"/>
    <property type="match status" value="1"/>
</dbReference>
<keyword evidence="3" id="KW-0012">Acyltransferase</keyword>
<evidence type="ECO:0000259" key="4">
    <source>
        <dbReference type="Pfam" id="PF08541"/>
    </source>
</evidence>
<sequence length="344" mass="36406">MKVDNVHINSLGVVLPEWASAEQAVADGLLDAEIIKLNGLTGAHIAGDVPALDMAVTAARTALERSKLDPEEIGAHIHSAVHYQGPEASYPPGYILRELGLPVMPAFYLQQGCNGMLGALEVAIGQITGAAEAEAVLLTTGENFSAPGVDRWKGFGQSYISGDGAAAVLVGAEEGFARVRSLNAGVLNVLEKWHRGNGPLLLRDTGVPTPGMPERATQFNETEMSLSETLDKVTRFGLDVMQRSLVDAGLNASDIAKVVSINMDGRMIEYSIMMPLGLPMSRSAWDFGKSVGHVGGADVFITLEHLVRTREVGPGDNVLLFSQGPGWISTAAVVTITDTPPWAV</sequence>
<dbReference type="RefSeq" id="WP_271313915.1">
    <property type="nucleotide sequence ID" value="NZ_JAAGKO020000010.1"/>
</dbReference>
<dbReference type="AlphaFoldDB" id="A0AA90H639"/>
<proteinExistence type="predicted"/>
<dbReference type="InterPro" id="IPR013751">
    <property type="entry name" value="ACP_syn_III_N"/>
</dbReference>
<keyword evidence="2" id="KW-0808">Transferase</keyword>
<evidence type="ECO:0000313" key="6">
    <source>
        <dbReference type="EMBL" id="MDI5963007.1"/>
    </source>
</evidence>
<reference evidence="7 8" key="1">
    <citation type="submission" date="2023-05" db="EMBL/GenBank/DDBJ databases">
        <title>Streptantibioticus silvisoli sp. nov., acidotolerant actinomycetes 1 from pine litter.</title>
        <authorList>
            <person name="Swiecimska M."/>
            <person name="Golinska P."/>
            <person name="Sangal V."/>
            <person name="Wachnowicz B."/>
            <person name="Goodfellow M."/>
        </authorList>
    </citation>
    <scope>NUCLEOTIDE SEQUENCE</scope>
    <source>
        <strain evidence="7">SL13</strain>
        <strain evidence="6 8">SL54</strain>
    </source>
</reference>
<dbReference type="Pfam" id="PF08545">
    <property type="entry name" value="ACP_syn_III"/>
    <property type="match status" value="1"/>
</dbReference>
<feature type="domain" description="Beta-ketoacyl-[acyl-carrier-protein] synthase III C-terminal" evidence="4">
    <location>
        <begin position="247"/>
        <end position="335"/>
    </location>
</feature>
<dbReference type="GO" id="GO:0044550">
    <property type="term" value="P:secondary metabolite biosynthetic process"/>
    <property type="evidence" value="ECO:0007669"/>
    <property type="project" value="TreeGrafter"/>
</dbReference>
<feature type="domain" description="Beta-ketoacyl-[acyl-carrier-protein] synthase III N-terminal" evidence="5">
    <location>
        <begin position="109"/>
        <end position="176"/>
    </location>
</feature>
<dbReference type="EMBL" id="JAAGKO020000010">
    <property type="protein sequence ID" value="MDI5963007.1"/>
    <property type="molecule type" value="Genomic_DNA"/>
</dbReference>
<gene>
    <name evidence="6" type="ORF">POF43_009860</name>
    <name evidence="7" type="ORF">POF50_005065</name>
</gene>
<dbReference type="EMBL" id="JABXJJ020000005">
    <property type="protein sequence ID" value="MDI5968722.1"/>
    <property type="molecule type" value="Genomic_DNA"/>
</dbReference>
<dbReference type="PANTHER" id="PTHR34069:SF2">
    <property type="entry name" value="BETA-KETOACYL-[ACYL-CARRIER-PROTEIN] SYNTHASE III"/>
    <property type="match status" value="1"/>
</dbReference>
<protein>
    <submittedName>
        <fullName evidence="7">Ketoacyl-ACP synthase III family protein</fullName>
    </submittedName>
</protein>
<organism evidence="7">
    <name type="scientific">Streptantibioticus silvisoli</name>
    <dbReference type="NCBI Taxonomy" id="2705255"/>
    <lineage>
        <taxon>Bacteria</taxon>
        <taxon>Bacillati</taxon>
        <taxon>Actinomycetota</taxon>
        <taxon>Actinomycetes</taxon>
        <taxon>Kitasatosporales</taxon>
        <taxon>Streptomycetaceae</taxon>
        <taxon>Streptantibioticus</taxon>
    </lineage>
</organism>
<evidence type="ECO:0000313" key="8">
    <source>
        <dbReference type="Proteomes" id="UP001156398"/>
    </source>
</evidence>
<evidence type="ECO:0000313" key="7">
    <source>
        <dbReference type="EMBL" id="MDI5968722.1"/>
    </source>
</evidence>
<evidence type="ECO:0000256" key="3">
    <source>
        <dbReference type="ARBA" id="ARBA00023315"/>
    </source>
</evidence>
<dbReference type="Gene3D" id="3.40.47.10">
    <property type="match status" value="2"/>
</dbReference>
<keyword evidence="1" id="KW-0963">Cytoplasm</keyword>
<dbReference type="CDD" id="cd00827">
    <property type="entry name" value="init_cond_enzymes"/>
    <property type="match status" value="1"/>
</dbReference>
<comment type="caution">
    <text evidence="7">The sequence shown here is derived from an EMBL/GenBank/DDBJ whole genome shotgun (WGS) entry which is preliminary data.</text>
</comment>
<dbReference type="Proteomes" id="UP001156398">
    <property type="component" value="Unassembled WGS sequence"/>
</dbReference>
<name>A0AA90H639_9ACTN</name>
<dbReference type="GO" id="GO:0006633">
    <property type="term" value="P:fatty acid biosynthetic process"/>
    <property type="evidence" value="ECO:0007669"/>
    <property type="project" value="InterPro"/>
</dbReference>
<dbReference type="InterPro" id="IPR013747">
    <property type="entry name" value="ACP_syn_III_C"/>
</dbReference>
<dbReference type="PANTHER" id="PTHR34069">
    <property type="entry name" value="3-OXOACYL-[ACYL-CARRIER-PROTEIN] SYNTHASE 3"/>
    <property type="match status" value="1"/>
</dbReference>
<dbReference type="InterPro" id="IPR016039">
    <property type="entry name" value="Thiolase-like"/>
</dbReference>
<accession>A0AA90H639</accession>
<evidence type="ECO:0000256" key="1">
    <source>
        <dbReference type="ARBA" id="ARBA00022490"/>
    </source>
</evidence>
<dbReference type="GO" id="GO:0004315">
    <property type="term" value="F:3-oxoacyl-[acyl-carrier-protein] synthase activity"/>
    <property type="evidence" value="ECO:0007669"/>
    <property type="project" value="InterPro"/>
</dbReference>